<dbReference type="GO" id="GO:0016020">
    <property type="term" value="C:membrane"/>
    <property type="evidence" value="ECO:0007669"/>
    <property type="project" value="InterPro"/>
</dbReference>
<keyword evidence="1" id="KW-0472">Membrane</keyword>
<evidence type="ECO:0000313" key="4">
    <source>
        <dbReference type="Proteomes" id="UP000198833"/>
    </source>
</evidence>
<feature type="transmembrane region" description="Helical" evidence="1">
    <location>
        <begin position="7"/>
        <end position="24"/>
    </location>
</feature>
<gene>
    <name evidence="3" type="ORF">SAMN04488558_10139</name>
</gene>
<dbReference type="InterPro" id="IPR047793">
    <property type="entry name" value="LiaF_C"/>
</dbReference>
<keyword evidence="1" id="KW-0812">Transmembrane</keyword>
<proteinExistence type="predicted"/>
<dbReference type="NCBIfam" id="NF040535">
    <property type="entry name" value="LiaF_C_term"/>
    <property type="match status" value="1"/>
</dbReference>
<sequence length="248" mass="28856">MHYLKKNIFMVVAFCLILILFEIFTQYSYLALFATGFLTIIISLFIKSKIIQRTLLLFGAFLSLLAIFITHSIWLLILAIVLIWILFQTEDGHEFVYSGDRWIHPFQGEMTYHDVVVRRQSQQRTLMTRKPLNMWLKEQQGDSYYDQDINLVFLGGNTILDFANSFMADGEHTVVIRRIYGRTRIILPKDVALKINVSVVSGRVVFEQQSYQLQAENFQWLSPQYSTASRRINLIASLVFGDIEVIIL</sequence>
<evidence type="ECO:0000259" key="2">
    <source>
        <dbReference type="Pfam" id="PF09922"/>
    </source>
</evidence>
<dbReference type="InterPro" id="IPR024425">
    <property type="entry name" value="LiaF-like_C"/>
</dbReference>
<protein>
    <submittedName>
        <fullName evidence="3">Predicted membrane protein</fullName>
    </submittedName>
</protein>
<dbReference type="Proteomes" id="UP000198833">
    <property type="component" value="Unassembled WGS sequence"/>
</dbReference>
<keyword evidence="4" id="KW-1185">Reference proteome</keyword>
<dbReference type="PIRSF" id="PIRSF031509">
    <property type="entry name" value="Cell_wall_LiaF/YvqF"/>
    <property type="match status" value="1"/>
</dbReference>
<dbReference type="InterPro" id="IPR016975">
    <property type="entry name" value="Cell_wall_LiaF"/>
</dbReference>
<keyword evidence="1" id="KW-1133">Transmembrane helix</keyword>
<reference evidence="3 4" key="1">
    <citation type="submission" date="2016-10" db="EMBL/GenBank/DDBJ databases">
        <authorList>
            <person name="de Groot N.N."/>
        </authorList>
    </citation>
    <scope>NUCLEOTIDE SEQUENCE [LARGE SCALE GENOMIC DNA]</scope>
    <source>
        <strain evidence="3 4">DSM 15695</strain>
    </source>
</reference>
<evidence type="ECO:0000313" key="3">
    <source>
        <dbReference type="EMBL" id="SEP56311.1"/>
    </source>
</evidence>
<dbReference type="RefSeq" id="WP_159428797.1">
    <property type="nucleotide sequence ID" value="NZ_CALUDV010000012.1"/>
</dbReference>
<accession>A0A1H8YW76</accession>
<dbReference type="STRING" id="89093.SAMN04488558_10139"/>
<name>A0A1H8YW76_9LACT</name>
<feature type="transmembrane region" description="Helical" evidence="1">
    <location>
        <begin position="55"/>
        <end position="87"/>
    </location>
</feature>
<feature type="domain" description="Cell wall-active antibiotics response LiaF-like C-terminal" evidence="2">
    <location>
        <begin position="142"/>
        <end position="245"/>
    </location>
</feature>
<dbReference type="OrthoDB" id="2351415at2"/>
<feature type="transmembrane region" description="Helical" evidence="1">
    <location>
        <begin position="30"/>
        <end position="46"/>
    </location>
</feature>
<dbReference type="AlphaFoldDB" id="A0A1H8YW76"/>
<evidence type="ECO:0000256" key="1">
    <source>
        <dbReference type="SAM" id="Phobius"/>
    </source>
</evidence>
<dbReference type="Pfam" id="PF09922">
    <property type="entry name" value="LiaF-like_C"/>
    <property type="match status" value="1"/>
</dbReference>
<dbReference type="EMBL" id="FOEN01000001">
    <property type="protein sequence ID" value="SEP56311.1"/>
    <property type="molecule type" value="Genomic_DNA"/>
</dbReference>
<organism evidence="3 4">
    <name type="scientific">Ignavigranum ruoffiae</name>
    <dbReference type="NCBI Taxonomy" id="89093"/>
    <lineage>
        <taxon>Bacteria</taxon>
        <taxon>Bacillati</taxon>
        <taxon>Bacillota</taxon>
        <taxon>Bacilli</taxon>
        <taxon>Lactobacillales</taxon>
        <taxon>Aerococcaceae</taxon>
        <taxon>Ignavigranum</taxon>
    </lineage>
</organism>